<dbReference type="STRING" id="1262450.S3C666"/>
<dbReference type="PANTHER" id="PTHR35392:SF3">
    <property type="entry name" value="ZN(2)-C6 FUNGAL-TYPE DOMAIN-CONTAINING PROTEIN"/>
    <property type="match status" value="1"/>
</dbReference>
<evidence type="ECO:0000256" key="1">
    <source>
        <dbReference type="SAM" id="MobiDB-lite"/>
    </source>
</evidence>
<evidence type="ECO:0000256" key="2">
    <source>
        <dbReference type="SAM" id="Phobius"/>
    </source>
</evidence>
<feature type="region of interest" description="Disordered" evidence="1">
    <location>
        <begin position="443"/>
        <end position="470"/>
    </location>
</feature>
<dbReference type="HOGENOM" id="CLU_018682_0_0_1"/>
<evidence type="ECO:0000313" key="3">
    <source>
        <dbReference type="EMBL" id="EPE08272.1"/>
    </source>
</evidence>
<evidence type="ECO:0008006" key="5">
    <source>
        <dbReference type="Google" id="ProtNLM"/>
    </source>
</evidence>
<sequence>MYSILDADSTGTLKRRRPHVYAGGPDELYIQNSLALPDDLLSSYAAENHFVLQQAAAILQPQEDLYCPNPPLYNSYIIGAAANLLQCSPDHLVESTYFNCSQQKRQRRTLELDPLNMSQHYSEDISKHDLAKFERYEPLNLCGRDDGHRQGFFPLPLTTGGSFLVSTASGVADCLAGLATCQGPINDGPSPEYEVILQSSAAAMTVSPDSSQYTDNISHADVGMRSNIVPVNEPYSDVYDAPKVESWLSDTSTESAQYMQSYPALQPTIAAPTTTAPGSHLTRIQPSTHMESMYYPNGPLSSTYLKAEDDSEAGLLAASSAVPIATLTPPLRGAQPKRDSEQQSLDGVVYTREPQSLSTASCYRYPAMQPVTASNEGYVSVSADVPSCSTAVVLHSPPTPSTVAGPHYTHMPPIAAQHPQHHHHYVIKQMPFSKYLGETAIALSDRPPQRPPAARRGPFKDQTVRQKTAQTRKDGSCIRCRMQRIRCEAVDGDTRGQCACCVKPFSRTWRLPCMRLKINDVVLAKTSQVKGHEWTLRWKDNTVLDDVGHWASSEVRTLRISEGYTNDYVELRVRKSLPTPSSNQRTIGNQYSDYIKRGLWACCKTVLAGLGETLIWSAYSKVLTLGHTPGLVSDPERDVLMSVLELWMTVRLTTRSFEIVGDETLDMPKDILDETSPSHGKIPIPPVMGAQLDSVLIHQIQHNLRKDALKKLGKIISDNRTSTWITIYLAIFVLLHNAALVIKHDASYARKHGMKRRFAREEKVQQYYTGAITLLAYFHYCNKGVFPFTAAAKDTEIRNIANLDDAGMQFVRETRKTVIEKRHEWQTLLDTNAYEDDFYFVSQMFEENWQPRAMHI</sequence>
<dbReference type="EMBL" id="KE148149">
    <property type="protein sequence ID" value="EPE08272.1"/>
    <property type="molecule type" value="Genomic_DNA"/>
</dbReference>
<dbReference type="InterPro" id="IPR052973">
    <property type="entry name" value="Fungal_sec-metab_reg_TF"/>
</dbReference>
<gene>
    <name evidence="3" type="ORF">F503_01055</name>
</gene>
<accession>S3C666</accession>
<dbReference type="eggNOG" id="ENOG502S5SN">
    <property type="taxonomic scope" value="Eukaryota"/>
</dbReference>
<evidence type="ECO:0000313" key="4">
    <source>
        <dbReference type="Proteomes" id="UP000016923"/>
    </source>
</evidence>
<dbReference type="AlphaFoldDB" id="S3C666"/>
<dbReference type="PANTHER" id="PTHR35392">
    <property type="entry name" value="ZN(II)2CYS6 TRANSCRIPTION FACTOR (EUROFUNG)-RELATED-RELATED"/>
    <property type="match status" value="1"/>
</dbReference>
<keyword evidence="2" id="KW-0812">Transmembrane</keyword>
<name>S3C666_OPHP1</name>
<keyword evidence="2" id="KW-1133">Transmembrane helix</keyword>
<reference evidence="3 4" key="1">
    <citation type="journal article" date="2013" name="BMC Genomics">
        <title>The genome and transcriptome of the pine saprophyte Ophiostoma piceae, and a comparison with the bark beetle-associated pine pathogen Grosmannia clavigera.</title>
        <authorList>
            <person name="Haridas S."/>
            <person name="Wang Y."/>
            <person name="Lim L."/>
            <person name="Massoumi Alamouti S."/>
            <person name="Jackman S."/>
            <person name="Docking R."/>
            <person name="Robertson G."/>
            <person name="Birol I."/>
            <person name="Bohlmann J."/>
            <person name="Breuil C."/>
        </authorList>
    </citation>
    <scope>NUCLEOTIDE SEQUENCE [LARGE SCALE GENOMIC DNA]</scope>
    <source>
        <strain evidence="3 4">UAMH 11346</strain>
    </source>
</reference>
<keyword evidence="2" id="KW-0472">Membrane</keyword>
<organism evidence="3 4">
    <name type="scientific">Ophiostoma piceae (strain UAMH 11346)</name>
    <name type="common">Sap stain fungus</name>
    <dbReference type="NCBI Taxonomy" id="1262450"/>
    <lineage>
        <taxon>Eukaryota</taxon>
        <taxon>Fungi</taxon>
        <taxon>Dikarya</taxon>
        <taxon>Ascomycota</taxon>
        <taxon>Pezizomycotina</taxon>
        <taxon>Sordariomycetes</taxon>
        <taxon>Sordariomycetidae</taxon>
        <taxon>Ophiostomatales</taxon>
        <taxon>Ophiostomataceae</taxon>
        <taxon>Ophiostoma</taxon>
    </lineage>
</organism>
<dbReference type="VEuPathDB" id="FungiDB:F503_01055"/>
<feature type="transmembrane region" description="Helical" evidence="2">
    <location>
        <begin position="724"/>
        <end position="742"/>
    </location>
</feature>
<protein>
    <recommendedName>
        <fullName evidence="5">Zn(2)-C6 fungal-type domain-containing protein</fullName>
    </recommendedName>
</protein>
<keyword evidence="4" id="KW-1185">Reference proteome</keyword>
<dbReference type="OrthoDB" id="3474066at2759"/>
<dbReference type="Proteomes" id="UP000016923">
    <property type="component" value="Unassembled WGS sequence"/>
</dbReference>
<proteinExistence type="predicted"/>